<keyword evidence="1" id="KW-0378">Hydrolase</keyword>
<accession>A0AAW9Q3E4</accession>
<dbReference type="Proteomes" id="UP001333818">
    <property type="component" value="Unassembled WGS sequence"/>
</dbReference>
<organism evidence="1 2">
    <name type="scientific">Tumidithrix elongata BACA0141</name>
    <dbReference type="NCBI Taxonomy" id="2716417"/>
    <lineage>
        <taxon>Bacteria</taxon>
        <taxon>Bacillati</taxon>
        <taxon>Cyanobacteriota</taxon>
        <taxon>Cyanophyceae</taxon>
        <taxon>Pseudanabaenales</taxon>
        <taxon>Pseudanabaenaceae</taxon>
        <taxon>Tumidithrix</taxon>
        <taxon>Tumidithrix elongata</taxon>
    </lineage>
</organism>
<dbReference type="GO" id="GO:0004519">
    <property type="term" value="F:endonuclease activity"/>
    <property type="evidence" value="ECO:0007669"/>
    <property type="project" value="UniProtKB-KW"/>
</dbReference>
<protein>
    <submittedName>
        <fullName evidence="1">Retron system putative HNH endonuclease</fullName>
    </submittedName>
</protein>
<gene>
    <name evidence="1" type="ORF">V2H45_14385</name>
</gene>
<sequence>MRYIRKGQEPQSFADWKAQENDDWKPTYSDLSGSIKSQLHDSLLLEQGNTCCYCGMRITKNISHIEHLKPQSKFKNLALDFKNLFASCGISETFSAEYENVHHCLEHCGIKKDNELLAVSPLQPDCAEFFRYTGSGEIRPTEDSDRKQAALDSLETLNLNESRLKAMREEAIDGALQGIEELTSAELDRLIESYEQPNQQAFSFAIAYILKQSQSQTQCSVSLCQILKMHIAL</sequence>
<reference evidence="1" key="1">
    <citation type="submission" date="2024-01" db="EMBL/GenBank/DDBJ databases">
        <title>Bank of Algae and Cyanobacteria of the Azores (BACA) strain genomes.</title>
        <authorList>
            <person name="Luz R."/>
            <person name="Cordeiro R."/>
            <person name="Fonseca A."/>
            <person name="Goncalves V."/>
        </authorList>
    </citation>
    <scope>NUCLEOTIDE SEQUENCE</scope>
    <source>
        <strain evidence="1">BACA0141</strain>
    </source>
</reference>
<dbReference type="InterPro" id="IPR013467">
    <property type="entry name" value="HNH78-like"/>
</dbReference>
<name>A0AAW9Q3E4_9CYAN</name>
<keyword evidence="1" id="KW-0255">Endonuclease</keyword>
<keyword evidence="1" id="KW-0540">Nuclease</keyword>
<proteinExistence type="predicted"/>
<dbReference type="AlphaFoldDB" id="A0AAW9Q3E4"/>
<dbReference type="Gene3D" id="1.10.30.50">
    <property type="match status" value="1"/>
</dbReference>
<dbReference type="EMBL" id="JAZBJZ010000057">
    <property type="protein sequence ID" value="MEE3717925.1"/>
    <property type="molecule type" value="Genomic_DNA"/>
</dbReference>
<evidence type="ECO:0000313" key="1">
    <source>
        <dbReference type="EMBL" id="MEE3717925.1"/>
    </source>
</evidence>
<evidence type="ECO:0000313" key="2">
    <source>
        <dbReference type="Proteomes" id="UP001333818"/>
    </source>
</evidence>
<comment type="caution">
    <text evidence="1">The sequence shown here is derived from an EMBL/GenBank/DDBJ whole genome shotgun (WGS) entry which is preliminary data.</text>
</comment>
<dbReference type="RefSeq" id="WP_330484355.1">
    <property type="nucleotide sequence ID" value="NZ_JAZBJZ010000057.1"/>
</dbReference>
<keyword evidence="2" id="KW-1185">Reference proteome</keyword>
<dbReference type="NCBIfam" id="TIGR02646">
    <property type="entry name" value="retron system putative HNH endonuclease"/>
    <property type="match status" value="1"/>
</dbReference>